<keyword evidence="3" id="KW-1185">Reference proteome</keyword>
<evidence type="ECO:0000313" key="3">
    <source>
        <dbReference type="Proteomes" id="UP000199233"/>
    </source>
</evidence>
<dbReference type="OrthoDB" id="121499at2"/>
<dbReference type="EMBL" id="FOFS01000003">
    <property type="protein sequence ID" value="SEP99677.1"/>
    <property type="molecule type" value="Genomic_DNA"/>
</dbReference>
<evidence type="ECO:0000256" key="1">
    <source>
        <dbReference type="SAM" id="SignalP"/>
    </source>
</evidence>
<keyword evidence="1" id="KW-0732">Signal</keyword>
<feature type="signal peptide" evidence="1">
    <location>
        <begin position="1"/>
        <end position="29"/>
    </location>
</feature>
<organism evidence="2 3">
    <name type="scientific">Solimonas aquatica</name>
    <dbReference type="NCBI Taxonomy" id="489703"/>
    <lineage>
        <taxon>Bacteria</taxon>
        <taxon>Pseudomonadati</taxon>
        <taxon>Pseudomonadota</taxon>
        <taxon>Gammaproteobacteria</taxon>
        <taxon>Nevskiales</taxon>
        <taxon>Nevskiaceae</taxon>
        <taxon>Solimonas</taxon>
    </lineage>
</organism>
<dbReference type="AlphaFoldDB" id="A0A1H9CF87"/>
<reference evidence="2 3" key="1">
    <citation type="submission" date="2016-10" db="EMBL/GenBank/DDBJ databases">
        <authorList>
            <person name="de Groot N.N."/>
        </authorList>
    </citation>
    <scope>NUCLEOTIDE SEQUENCE [LARGE SCALE GENOMIC DNA]</scope>
    <source>
        <strain evidence="2 3">DSM 25927</strain>
    </source>
</reference>
<dbReference type="Proteomes" id="UP000199233">
    <property type="component" value="Unassembled WGS sequence"/>
</dbReference>
<dbReference type="RefSeq" id="WP_093282535.1">
    <property type="nucleotide sequence ID" value="NZ_FOFS01000003.1"/>
</dbReference>
<name>A0A1H9CF87_9GAMM</name>
<proteinExistence type="predicted"/>
<protein>
    <submittedName>
        <fullName evidence="2">YXWGXW repeat-containing protein</fullName>
    </submittedName>
</protein>
<gene>
    <name evidence="2" type="ORF">SAMN04488038_10328</name>
</gene>
<dbReference type="Pfam" id="PF12779">
    <property type="entry name" value="WXXGXW"/>
    <property type="match status" value="1"/>
</dbReference>
<evidence type="ECO:0000313" key="2">
    <source>
        <dbReference type="EMBL" id="SEP99677.1"/>
    </source>
</evidence>
<accession>A0A1H9CF87</accession>
<sequence length="107" mass="12231">MSQKKRSFARLILLIGLTGSVLAPLAAQARVDVDINVGPPPPRVVVVPPPREGYVYAPGYWQWQGRAHVWVEGRWIAERPGRHWVPDHWVQHGPNWRFVPGHWAHNP</sequence>
<feature type="chain" id="PRO_5011743659" evidence="1">
    <location>
        <begin position="30"/>
        <end position="107"/>
    </location>
</feature>
<dbReference type="STRING" id="489703.SAMN04488038_10328"/>
<dbReference type="InterPro" id="IPR024447">
    <property type="entry name" value="YXWGXW_rpt"/>
</dbReference>